<dbReference type="Pfam" id="PF19054">
    <property type="entry name" value="DUF5753"/>
    <property type="match status" value="1"/>
</dbReference>
<feature type="domain" description="DUF5753" evidence="1">
    <location>
        <begin position="2"/>
        <end position="57"/>
    </location>
</feature>
<evidence type="ECO:0000313" key="2">
    <source>
        <dbReference type="EMBL" id="MDT0301796.1"/>
    </source>
</evidence>
<comment type="caution">
    <text evidence="2">The sequence shown here is derived from an EMBL/GenBank/DDBJ whole genome shotgun (WGS) entry which is preliminary data.</text>
</comment>
<dbReference type="RefSeq" id="WP_311544267.1">
    <property type="nucleotide sequence ID" value="NZ_JAVREK010000005.1"/>
</dbReference>
<gene>
    <name evidence="2" type="ORF">RM446_06675</name>
</gene>
<dbReference type="Proteomes" id="UP001183226">
    <property type="component" value="Unassembled WGS sequence"/>
</dbReference>
<reference evidence="3" key="1">
    <citation type="submission" date="2023-07" db="EMBL/GenBank/DDBJ databases">
        <title>30 novel species of actinomycetes from the DSMZ collection.</title>
        <authorList>
            <person name="Nouioui I."/>
        </authorList>
    </citation>
    <scope>NUCLEOTIDE SEQUENCE [LARGE SCALE GENOMIC DNA]</scope>
    <source>
        <strain evidence="3">DSM 45055</strain>
    </source>
</reference>
<keyword evidence="3" id="KW-1185">Reference proteome</keyword>
<name>A0ABU2KRF0_9ACTN</name>
<organism evidence="2 3">
    <name type="scientific">Streptomonospora wellingtoniae</name>
    <dbReference type="NCBI Taxonomy" id="3075544"/>
    <lineage>
        <taxon>Bacteria</taxon>
        <taxon>Bacillati</taxon>
        <taxon>Actinomycetota</taxon>
        <taxon>Actinomycetes</taxon>
        <taxon>Streptosporangiales</taxon>
        <taxon>Nocardiopsidaceae</taxon>
        <taxon>Streptomonospora</taxon>
    </lineage>
</organism>
<proteinExistence type="predicted"/>
<protein>
    <submittedName>
        <fullName evidence="2">Scr1 family TA system antitoxin-like transcriptional regulator</fullName>
    </submittedName>
</protein>
<accession>A0ABU2KRF0</accession>
<dbReference type="EMBL" id="JAVREK010000005">
    <property type="protein sequence ID" value="MDT0301796.1"/>
    <property type="molecule type" value="Genomic_DNA"/>
</dbReference>
<sequence length="67" mass="7557">MILDFPAQIGPSLVYTETATDSLFVQDAASVQRFVTIFANLNSAAHRAPRTLRFIREIMESEHQCDD</sequence>
<dbReference type="InterPro" id="IPR043917">
    <property type="entry name" value="DUF5753"/>
</dbReference>
<evidence type="ECO:0000313" key="3">
    <source>
        <dbReference type="Proteomes" id="UP001183226"/>
    </source>
</evidence>
<evidence type="ECO:0000259" key="1">
    <source>
        <dbReference type="Pfam" id="PF19054"/>
    </source>
</evidence>